<sequence length="345" mass="36091">MASSPPLFCIGNPLLDMQVSNGEALLEKYKLKANDAILASPEHMGIYEEIKNAPSVKYVAGGAAQNAARGAAYILPAGSVVYTGCVGDDDLADKLREANAKEGVESAYLVKEGQQTGACGVVITGHHRSLVTTLRAAEQFDKAHLSSPAISKLIDGAKFFYIGGFFLTHGVESATELAKAASGAGKVVALNLSAPFIAQFFKVQLETVIPYADYIFGNESEAEAWGAAAGLANPLDHVSVARSIALLPKSNPSRPRIVVITRGAESTAVVSSAEPDTPKIHPVQKLADSEIVDTNGAGDAFAGGFMGALVLGKSVDEAVEIGHKMGAMNLKEVGPQFTWPKIQIV</sequence>
<dbReference type="PANTHER" id="PTHR45769:SF3">
    <property type="entry name" value="ADENOSINE KINASE"/>
    <property type="match status" value="1"/>
</dbReference>
<comment type="pathway">
    <text evidence="2 11">Purine metabolism; AMP biosynthesis via salvage pathway; AMP from adenosine: step 1/1.</text>
</comment>
<evidence type="ECO:0000256" key="3">
    <source>
        <dbReference type="ARBA" id="ARBA00010688"/>
    </source>
</evidence>
<reference evidence="13 14" key="1">
    <citation type="submission" date="2014-04" db="EMBL/GenBank/DDBJ databases">
        <authorList>
            <consortium name="DOE Joint Genome Institute"/>
            <person name="Kuo A."/>
            <person name="Zuccaro A."/>
            <person name="Kohler A."/>
            <person name="Nagy L.G."/>
            <person name="Floudas D."/>
            <person name="Copeland A."/>
            <person name="Barry K.W."/>
            <person name="Cichocki N."/>
            <person name="Veneault-Fourrey C."/>
            <person name="LaButti K."/>
            <person name="Lindquist E.A."/>
            <person name="Lipzen A."/>
            <person name="Lundell T."/>
            <person name="Morin E."/>
            <person name="Murat C."/>
            <person name="Sun H."/>
            <person name="Tunlid A."/>
            <person name="Henrissat B."/>
            <person name="Grigoriev I.V."/>
            <person name="Hibbett D.S."/>
            <person name="Martin F."/>
            <person name="Nordberg H.P."/>
            <person name="Cantor M.N."/>
            <person name="Hua S.X."/>
        </authorList>
    </citation>
    <scope>NUCLEOTIDE SEQUENCE [LARGE SCALE GENOMIC DNA]</scope>
    <source>
        <strain evidence="13 14">MAFF 305830</strain>
    </source>
</reference>
<organism evidence="13 14">
    <name type="scientific">Serendipita vermifera MAFF 305830</name>
    <dbReference type="NCBI Taxonomy" id="933852"/>
    <lineage>
        <taxon>Eukaryota</taxon>
        <taxon>Fungi</taxon>
        <taxon>Dikarya</taxon>
        <taxon>Basidiomycota</taxon>
        <taxon>Agaricomycotina</taxon>
        <taxon>Agaricomycetes</taxon>
        <taxon>Sebacinales</taxon>
        <taxon>Serendipitaceae</taxon>
        <taxon>Serendipita</taxon>
    </lineage>
</organism>
<dbReference type="UniPathway" id="UPA00588">
    <property type="reaction ID" value="UER00659"/>
</dbReference>
<dbReference type="PROSITE" id="PS00584">
    <property type="entry name" value="PFKB_KINASES_2"/>
    <property type="match status" value="1"/>
</dbReference>
<keyword evidence="5 11" id="KW-0808">Transferase</keyword>
<dbReference type="PANTHER" id="PTHR45769">
    <property type="entry name" value="ADENOSINE KINASE"/>
    <property type="match status" value="1"/>
</dbReference>
<dbReference type="CDD" id="cd01168">
    <property type="entry name" value="adenosine_kinase"/>
    <property type="match status" value="1"/>
</dbReference>
<evidence type="ECO:0000256" key="11">
    <source>
        <dbReference type="RuleBase" id="RU368116"/>
    </source>
</evidence>
<evidence type="ECO:0000313" key="13">
    <source>
        <dbReference type="EMBL" id="KIM24167.1"/>
    </source>
</evidence>
<dbReference type="Gene3D" id="3.40.1190.20">
    <property type="match status" value="1"/>
</dbReference>
<comment type="catalytic activity">
    <reaction evidence="11">
        <text>adenosine + ATP = AMP + ADP + H(+)</text>
        <dbReference type="Rhea" id="RHEA:20824"/>
        <dbReference type="ChEBI" id="CHEBI:15378"/>
        <dbReference type="ChEBI" id="CHEBI:16335"/>
        <dbReference type="ChEBI" id="CHEBI:30616"/>
        <dbReference type="ChEBI" id="CHEBI:456215"/>
        <dbReference type="ChEBI" id="CHEBI:456216"/>
        <dbReference type="EC" id="2.7.1.20"/>
    </reaction>
</comment>
<feature type="active site" description="Proton acceptor" evidence="10">
    <location>
        <position position="299"/>
    </location>
</feature>
<name>A0A0C2X489_SERVB</name>
<dbReference type="GO" id="GO:0005524">
    <property type="term" value="F:ATP binding"/>
    <property type="evidence" value="ECO:0007669"/>
    <property type="project" value="UniProtKB-UniRule"/>
</dbReference>
<dbReference type="SUPFAM" id="SSF53613">
    <property type="entry name" value="Ribokinase-like"/>
    <property type="match status" value="1"/>
</dbReference>
<dbReference type="InterPro" id="IPR011611">
    <property type="entry name" value="PfkB_dom"/>
</dbReference>
<dbReference type="AlphaFoldDB" id="A0A0C2X489"/>
<keyword evidence="7 11" id="KW-0547">Nucleotide-binding</keyword>
<dbReference type="GO" id="GO:0044209">
    <property type="term" value="P:AMP salvage"/>
    <property type="evidence" value="ECO:0007669"/>
    <property type="project" value="UniProtKB-UniRule"/>
</dbReference>
<dbReference type="InterPro" id="IPR001805">
    <property type="entry name" value="Adenokinase"/>
</dbReference>
<accession>A0A0C2X489</accession>
<dbReference type="InterPro" id="IPR002173">
    <property type="entry name" value="Carboh/pur_kinase_PfkB_CS"/>
</dbReference>
<evidence type="ECO:0000256" key="2">
    <source>
        <dbReference type="ARBA" id="ARBA00004801"/>
    </source>
</evidence>
<evidence type="ECO:0000313" key="14">
    <source>
        <dbReference type="Proteomes" id="UP000054097"/>
    </source>
</evidence>
<feature type="domain" description="Carbohydrate kinase PfkB" evidence="12">
    <location>
        <begin position="26"/>
        <end position="341"/>
    </location>
</feature>
<dbReference type="GO" id="GO:0005634">
    <property type="term" value="C:nucleus"/>
    <property type="evidence" value="ECO:0007669"/>
    <property type="project" value="TreeGrafter"/>
</dbReference>
<reference evidence="14" key="2">
    <citation type="submission" date="2015-01" db="EMBL/GenBank/DDBJ databases">
        <title>Evolutionary Origins and Diversification of the Mycorrhizal Mutualists.</title>
        <authorList>
            <consortium name="DOE Joint Genome Institute"/>
            <consortium name="Mycorrhizal Genomics Consortium"/>
            <person name="Kohler A."/>
            <person name="Kuo A."/>
            <person name="Nagy L.G."/>
            <person name="Floudas D."/>
            <person name="Copeland A."/>
            <person name="Barry K.W."/>
            <person name="Cichocki N."/>
            <person name="Veneault-Fourrey C."/>
            <person name="LaButti K."/>
            <person name="Lindquist E.A."/>
            <person name="Lipzen A."/>
            <person name="Lundell T."/>
            <person name="Morin E."/>
            <person name="Murat C."/>
            <person name="Riley R."/>
            <person name="Ohm R."/>
            <person name="Sun H."/>
            <person name="Tunlid A."/>
            <person name="Henrissat B."/>
            <person name="Grigoriev I.V."/>
            <person name="Hibbett D.S."/>
            <person name="Martin F."/>
        </authorList>
    </citation>
    <scope>NUCLEOTIDE SEQUENCE [LARGE SCALE GENOMIC DNA]</scope>
    <source>
        <strain evidence="14">MAFF 305830</strain>
    </source>
</reference>
<keyword evidence="11" id="KW-0460">Magnesium</keyword>
<evidence type="ECO:0000256" key="5">
    <source>
        <dbReference type="ARBA" id="ARBA00022679"/>
    </source>
</evidence>
<gene>
    <name evidence="13" type="ORF">M408DRAFT_27283</name>
</gene>
<dbReference type="EMBL" id="KN824327">
    <property type="protein sequence ID" value="KIM24167.1"/>
    <property type="molecule type" value="Genomic_DNA"/>
</dbReference>
<comment type="cofactor">
    <cofactor evidence="1 11">
        <name>Mg(2+)</name>
        <dbReference type="ChEBI" id="CHEBI:18420"/>
    </cofactor>
</comment>
<dbReference type="GO" id="GO:0006166">
    <property type="term" value="P:purine ribonucleoside salvage"/>
    <property type="evidence" value="ECO:0007669"/>
    <property type="project" value="UniProtKB-KW"/>
</dbReference>
<comment type="function">
    <text evidence="11">ATP dependent phosphorylation of adenosine and other related nucleoside analogs to monophosphate derivatives.</text>
</comment>
<dbReference type="OrthoDB" id="432447at2759"/>
<dbReference type="InterPro" id="IPR029056">
    <property type="entry name" value="Ribokinase-like"/>
</dbReference>
<keyword evidence="9 11" id="KW-0067">ATP-binding</keyword>
<dbReference type="Proteomes" id="UP000054097">
    <property type="component" value="Unassembled WGS sequence"/>
</dbReference>
<dbReference type="STRING" id="933852.A0A0C2X489"/>
<evidence type="ECO:0000256" key="1">
    <source>
        <dbReference type="ARBA" id="ARBA00001946"/>
    </source>
</evidence>
<proteinExistence type="inferred from homology"/>
<dbReference type="GO" id="GO:0004001">
    <property type="term" value="F:adenosine kinase activity"/>
    <property type="evidence" value="ECO:0007669"/>
    <property type="project" value="UniProtKB-UniRule"/>
</dbReference>
<evidence type="ECO:0000256" key="6">
    <source>
        <dbReference type="ARBA" id="ARBA00022726"/>
    </source>
</evidence>
<evidence type="ECO:0000259" key="12">
    <source>
        <dbReference type="Pfam" id="PF00294"/>
    </source>
</evidence>
<keyword evidence="8 11" id="KW-0418">Kinase</keyword>
<evidence type="ECO:0000256" key="10">
    <source>
        <dbReference type="PIRSR" id="PIRSR601805-1"/>
    </source>
</evidence>
<dbReference type="HOGENOM" id="CLU_045832_1_0_1"/>
<dbReference type="Pfam" id="PF00294">
    <property type="entry name" value="PfkB"/>
    <property type="match status" value="1"/>
</dbReference>
<evidence type="ECO:0000256" key="4">
    <source>
        <dbReference type="ARBA" id="ARBA00012119"/>
    </source>
</evidence>
<dbReference type="GO" id="GO:0006144">
    <property type="term" value="P:purine nucleobase metabolic process"/>
    <property type="evidence" value="ECO:0007669"/>
    <property type="project" value="TreeGrafter"/>
</dbReference>
<protein>
    <recommendedName>
        <fullName evidence="4 11">Adenosine kinase</fullName>
        <shortName evidence="11">AK</shortName>
        <ecNumber evidence="4 11">2.7.1.20</ecNumber>
    </recommendedName>
    <alternativeName>
        <fullName evidence="11">Adenosine 5'-phosphotransferase</fullName>
    </alternativeName>
</protein>
<evidence type="ECO:0000256" key="8">
    <source>
        <dbReference type="ARBA" id="ARBA00022777"/>
    </source>
</evidence>
<evidence type="ECO:0000256" key="7">
    <source>
        <dbReference type="ARBA" id="ARBA00022741"/>
    </source>
</evidence>
<keyword evidence="14" id="KW-1185">Reference proteome</keyword>
<dbReference type="GO" id="GO:0005829">
    <property type="term" value="C:cytosol"/>
    <property type="evidence" value="ECO:0007669"/>
    <property type="project" value="TreeGrafter"/>
</dbReference>
<comment type="similarity">
    <text evidence="3 11">Belongs to the carbohydrate kinase PfkB family.</text>
</comment>
<keyword evidence="6 11" id="KW-0660">Purine salvage</keyword>
<evidence type="ECO:0000256" key="9">
    <source>
        <dbReference type="ARBA" id="ARBA00022840"/>
    </source>
</evidence>
<dbReference type="PRINTS" id="PR00989">
    <property type="entry name" value="ADENOKINASE"/>
</dbReference>
<dbReference type="EC" id="2.7.1.20" evidence="4 11"/>
<dbReference type="Gene3D" id="3.30.1110.10">
    <property type="match status" value="1"/>
</dbReference>